<dbReference type="Pfam" id="PF00003">
    <property type="entry name" value="7tm_3"/>
    <property type="match status" value="1"/>
</dbReference>
<organism evidence="11 12">
    <name type="scientific">Catenaria anguillulae PL171</name>
    <dbReference type="NCBI Taxonomy" id="765915"/>
    <lineage>
        <taxon>Eukaryota</taxon>
        <taxon>Fungi</taxon>
        <taxon>Fungi incertae sedis</taxon>
        <taxon>Blastocladiomycota</taxon>
        <taxon>Blastocladiomycetes</taxon>
        <taxon>Blastocladiales</taxon>
        <taxon>Catenariaceae</taxon>
        <taxon>Catenaria</taxon>
    </lineage>
</organism>
<evidence type="ECO:0000256" key="4">
    <source>
        <dbReference type="ARBA" id="ARBA00023136"/>
    </source>
</evidence>
<feature type="chain" id="PRO_5011002870" evidence="9">
    <location>
        <begin position="22"/>
        <end position="805"/>
    </location>
</feature>
<evidence type="ECO:0000256" key="9">
    <source>
        <dbReference type="SAM" id="SignalP"/>
    </source>
</evidence>
<gene>
    <name evidence="11" type="ORF">BCR44DRAFT_1484130</name>
</gene>
<feature type="transmembrane region" description="Helical" evidence="8">
    <location>
        <begin position="438"/>
        <end position="454"/>
    </location>
</feature>
<comment type="caution">
    <text evidence="11">The sequence shown here is derived from an EMBL/GenBank/DDBJ whole genome shotgun (WGS) entry which is preliminary data.</text>
</comment>
<keyword evidence="3 8" id="KW-1133">Transmembrane helix</keyword>
<feature type="region of interest" description="Disordered" evidence="7">
    <location>
        <begin position="640"/>
        <end position="674"/>
    </location>
</feature>
<evidence type="ECO:0000256" key="2">
    <source>
        <dbReference type="ARBA" id="ARBA00022692"/>
    </source>
</evidence>
<dbReference type="InterPro" id="IPR050726">
    <property type="entry name" value="mGluR"/>
</dbReference>
<name>A0A1Y2HRM9_9FUNG</name>
<keyword evidence="4 8" id="KW-0472">Membrane</keyword>
<keyword evidence="6" id="KW-0325">Glycoprotein</keyword>
<proteinExistence type="predicted"/>
<feature type="transmembrane region" description="Helical" evidence="8">
    <location>
        <begin position="562"/>
        <end position="581"/>
    </location>
</feature>
<feature type="signal peptide" evidence="9">
    <location>
        <begin position="1"/>
        <end position="21"/>
    </location>
</feature>
<dbReference type="InterPro" id="IPR017978">
    <property type="entry name" value="GPCR_3_C"/>
</dbReference>
<evidence type="ECO:0000256" key="3">
    <source>
        <dbReference type="ARBA" id="ARBA00022989"/>
    </source>
</evidence>
<feature type="transmembrane region" description="Helical" evidence="8">
    <location>
        <begin position="529"/>
        <end position="550"/>
    </location>
</feature>
<dbReference type="InterPro" id="IPR001828">
    <property type="entry name" value="ANF_lig-bd_rcpt"/>
</dbReference>
<keyword evidence="5" id="KW-0675">Receptor</keyword>
<dbReference type="PROSITE" id="PS50259">
    <property type="entry name" value="G_PROTEIN_RECEP_F3_4"/>
    <property type="match status" value="1"/>
</dbReference>
<feature type="transmembrane region" description="Helical" evidence="8">
    <location>
        <begin position="371"/>
        <end position="392"/>
    </location>
</feature>
<keyword evidence="12" id="KW-1185">Reference proteome</keyword>
<evidence type="ECO:0000313" key="12">
    <source>
        <dbReference type="Proteomes" id="UP000193411"/>
    </source>
</evidence>
<protein>
    <submittedName>
        <fullName evidence="11">Periplasmic binding protein-like I</fullName>
    </submittedName>
</protein>
<dbReference type="Pfam" id="PF01094">
    <property type="entry name" value="ANF_receptor"/>
    <property type="match status" value="1"/>
</dbReference>
<feature type="transmembrane region" description="Helical" evidence="8">
    <location>
        <begin position="475"/>
        <end position="498"/>
    </location>
</feature>
<evidence type="ECO:0000256" key="8">
    <source>
        <dbReference type="SAM" id="Phobius"/>
    </source>
</evidence>
<comment type="subcellular location">
    <subcellularLocation>
        <location evidence="1">Membrane</location>
        <topology evidence="1">Multi-pass membrane protein</topology>
    </subcellularLocation>
</comment>
<evidence type="ECO:0000313" key="11">
    <source>
        <dbReference type="EMBL" id="ORZ37247.1"/>
    </source>
</evidence>
<dbReference type="GO" id="GO:0016020">
    <property type="term" value="C:membrane"/>
    <property type="evidence" value="ECO:0007669"/>
    <property type="project" value="UniProtKB-SubCell"/>
</dbReference>
<dbReference type="AlphaFoldDB" id="A0A1Y2HRM9"/>
<evidence type="ECO:0000256" key="1">
    <source>
        <dbReference type="ARBA" id="ARBA00004141"/>
    </source>
</evidence>
<dbReference type="EMBL" id="MCFL01000013">
    <property type="protein sequence ID" value="ORZ37247.1"/>
    <property type="molecule type" value="Genomic_DNA"/>
</dbReference>
<evidence type="ECO:0000256" key="5">
    <source>
        <dbReference type="ARBA" id="ARBA00023170"/>
    </source>
</evidence>
<keyword evidence="9" id="KW-0732">Signal</keyword>
<sequence length="805" mass="87176">MNLQFTILSCILLAAGNGAVGILGESSSDNSKRVASIGGVVNVPQCSPFSSSSDLSDKIRYPTFFRTVVTGSTLAVCLKQIMDAFKWKRIGVLSESGNNFLETITQEFVALTTNNVTEVTTQYVVAPTYSPSLVTLPADWLKKLTETDTRILAIFHVTSAAPALIFKLHESGWLTSNKVLITVNNLMAQMCEINLAQCKQIAATVPIFFVDPKTKDLELFSAKQARYKLENNGTAYPFPKAEGLSTNQTTGMTNLTKLSMYTTDVFQTVPSNLAYFNVTTDMGAPQQYIIDRNGDAVFSQYQLLGVKPVDSPPSSNGSTPSHSLTFTTHYLLANNGTVQPVSPFPFVGGAPPLDGPVRELVNPQWSSPSGIILAVLGALTVVLVVVCTAVFIRHRSHPEVKATSLFASMLVNFAAGIGLWAMSTYVGTPDNTQCHLRFWTQVLSYGTILAATLPKTYRVYKLLYSTVGGSHTSRWYMAAFSAAILLCEVGGLIVYSLVAKPKAEAQDLGLAQKQVACIPEKEDDARYGVAPLVVINVLFVLWGLYLTFFTRKVNSKYNESKRIAACTYNTAIVMVCLAVLTNNLATLYFFSALLVWYLVTMAVIILHVPSLSRILGSVKTEDSSHDFFSRVSVTASAVSGGAAAPGSRNGGSSNGGGGGNMGNGPTSSAGGESRASLAIGGQAGGGAKGSKYLMFEVEIMPVRMLWFLARWERMDLWYIAYNQDAILQFFEPAQRKDKLNYGGSFTSFELVNADLGPYNDECTVMLRGIASYSTFYVRFTTPAAKDKFQGLFSTSQLLEPSPLDS</sequence>
<dbReference type="SUPFAM" id="SSF53822">
    <property type="entry name" value="Periplasmic binding protein-like I"/>
    <property type="match status" value="1"/>
</dbReference>
<dbReference type="InterPro" id="IPR028082">
    <property type="entry name" value="Peripla_BP_I"/>
</dbReference>
<feature type="compositionally biased region" description="Gly residues" evidence="7">
    <location>
        <begin position="648"/>
        <end position="662"/>
    </location>
</feature>
<evidence type="ECO:0000259" key="10">
    <source>
        <dbReference type="PROSITE" id="PS50259"/>
    </source>
</evidence>
<dbReference type="GO" id="GO:0004930">
    <property type="term" value="F:G protein-coupled receptor activity"/>
    <property type="evidence" value="ECO:0007669"/>
    <property type="project" value="InterPro"/>
</dbReference>
<feature type="transmembrane region" description="Helical" evidence="8">
    <location>
        <begin position="587"/>
        <end position="608"/>
    </location>
</feature>
<reference evidence="11 12" key="1">
    <citation type="submission" date="2016-07" db="EMBL/GenBank/DDBJ databases">
        <title>Pervasive Adenine N6-methylation of Active Genes in Fungi.</title>
        <authorList>
            <consortium name="DOE Joint Genome Institute"/>
            <person name="Mondo S.J."/>
            <person name="Dannebaum R.O."/>
            <person name="Kuo R.C."/>
            <person name="Labutti K."/>
            <person name="Haridas S."/>
            <person name="Kuo A."/>
            <person name="Salamov A."/>
            <person name="Ahrendt S.R."/>
            <person name="Lipzen A."/>
            <person name="Sullivan W."/>
            <person name="Andreopoulos W.B."/>
            <person name="Clum A."/>
            <person name="Lindquist E."/>
            <person name="Daum C."/>
            <person name="Ramamoorthy G.K."/>
            <person name="Gryganskyi A."/>
            <person name="Culley D."/>
            <person name="Magnuson J.K."/>
            <person name="James T.Y."/>
            <person name="O'Malley M.A."/>
            <person name="Stajich J.E."/>
            <person name="Spatafora J.W."/>
            <person name="Visel A."/>
            <person name="Grigoriev I.V."/>
        </authorList>
    </citation>
    <scope>NUCLEOTIDE SEQUENCE [LARGE SCALE GENOMIC DNA]</scope>
    <source>
        <strain evidence="11 12">PL171</strain>
    </source>
</reference>
<evidence type="ECO:0000256" key="7">
    <source>
        <dbReference type="SAM" id="MobiDB-lite"/>
    </source>
</evidence>
<feature type="transmembrane region" description="Helical" evidence="8">
    <location>
        <begin position="404"/>
        <end position="426"/>
    </location>
</feature>
<dbReference type="Proteomes" id="UP000193411">
    <property type="component" value="Unassembled WGS sequence"/>
</dbReference>
<accession>A0A1Y2HRM9</accession>
<dbReference type="PRINTS" id="PR00248">
    <property type="entry name" value="GPCRMGR"/>
</dbReference>
<feature type="domain" description="G-protein coupled receptors family 3 profile" evidence="10">
    <location>
        <begin position="369"/>
        <end position="596"/>
    </location>
</feature>
<dbReference type="InterPro" id="IPR000337">
    <property type="entry name" value="GPCR_3"/>
</dbReference>
<keyword evidence="2 8" id="KW-0812">Transmembrane</keyword>
<dbReference type="Gene3D" id="3.40.50.2300">
    <property type="match status" value="2"/>
</dbReference>
<evidence type="ECO:0000256" key="6">
    <source>
        <dbReference type="ARBA" id="ARBA00023180"/>
    </source>
</evidence>
<dbReference type="OrthoDB" id="5597995at2759"/>
<dbReference type="PANTHER" id="PTHR24060">
    <property type="entry name" value="METABOTROPIC GLUTAMATE RECEPTOR"/>
    <property type="match status" value="1"/>
</dbReference>